<dbReference type="AlphaFoldDB" id="A0A7K1FF48"/>
<sequence>MTAPALPDPALIVLAGAAGAGKSFWAASRYRSTEIVSSDALRAMVGSGPADLDASTAAFDVLERIVTARIGRGLTTVVDTLGFDAGRRIRWRELAAGAGLPAVLVLLDTPAALCRSRNRSRDRPVPAPVLTAQLHSVRELDARIDDEGWDLVIRVIDDGAAPAAVELPADAAPAGPGADGPEVILQLSRFPWDADPAGWLAGIATAATESGLAGIALMDHLIQIPQVGRAWDPIPDPFVTLGLLAGLPGGLKLGTLVSPVTIRPGGVLAKAISTLDVLTGGRAFCGIGAGWWDREHRAFGLPFPEPGARLDAVEAAITGLRAWWGPGTKALETPAVRLPETTCYPRPLGSPPIIVGGTGRRTLRIAGALADGCNVPADDQLPARIAAVRDAAAGAGRAPADVSITVLDLPVLGEDREDVARRVEKVRGRTPAAQYVRRHPAGTAAEHAARYRDLAEQGVSTVFLALPDLYGPDDVHRLAPLVAALR</sequence>
<dbReference type="Gene3D" id="3.20.20.30">
    <property type="entry name" value="Luciferase-like domain"/>
    <property type="match status" value="1"/>
</dbReference>
<organism evidence="6 7">
    <name type="scientific">Nakamurella alba</name>
    <dbReference type="NCBI Taxonomy" id="2665158"/>
    <lineage>
        <taxon>Bacteria</taxon>
        <taxon>Bacillati</taxon>
        <taxon>Actinomycetota</taxon>
        <taxon>Actinomycetes</taxon>
        <taxon>Nakamurellales</taxon>
        <taxon>Nakamurellaceae</taxon>
        <taxon>Nakamurella</taxon>
    </lineage>
</organism>
<comment type="caution">
    <text evidence="6">The sequence shown here is derived from an EMBL/GenBank/DDBJ whole genome shotgun (WGS) entry which is preliminary data.</text>
</comment>
<dbReference type="InterPro" id="IPR027417">
    <property type="entry name" value="P-loop_NTPase"/>
</dbReference>
<evidence type="ECO:0000256" key="4">
    <source>
        <dbReference type="ARBA" id="ARBA00023033"/>
    </source>
</evidence>
<dbReference type="PANTHER" id="PTHR42847">
    <property type="entry name" value="ALKANESULFONATE MONOOXYGENASE"/>
    <property type="match status" value="1"/>
</dbReference>
<name>A0A7K1FF48_9ACTN</name>
<dbReference type="Pfam" id="PF00296">
    <property type="entry name" value="Bac_luciferase"/>
    <property type="match status" value="1"/>
</dbReference>
<dbReference type="InterPro" id="IPR050172">
    <property type="entry name" value="SsuD_RutA_monooxygenase"/>
</dbReference>
<evidence type="ECO:0000313" key="7">
    <source>
        <dbReference type="Proteomes" id="UP000460221"/>
    </source>
</evidence>
<keyword evidence="1" id="KW-0285">Flavoprotein</keyword>
<keyword evidence="2" id="KW-0288">FMN</keyword>
<evidence type="ECO:0000259" key="5">
    <source>
        <dbReference type="Pfam" id="PF00296"/>
    </source>
</evidence>
<dbReference type="EMBL" id="WLYK01000001">
    <property type="protein sequence ID" value="MTD12727.1"/>
    <property type="molecule type" value="Genomic_DNA"/>
</dbReference>
<evidence type="ECO:0000313" key="6">
    <source>
        <dbReference type="EMBL" id="MTD12727.1"/>
    </source>
</evidence>
<dbReference type="InterPro" id="IPR011251">
    <property type="entry name" value="Luciferase-like_dom"/>
</dbReference>
<gene>
    <name evidence="6" type="ORF">GIS00_02040</name>
</gene>
<keyword evidence="4" id="KW-0503">Monooxygenase</keyword>
<reference evidence="6 7" key="1">
    <citation type="submission" date="2019-11" db="EMBL/GenBank/DDBJ databases">
        <authorList>
            <person name="Jiang L.-Q."/>
        </authorList>
    </citation>
    <scope>NUCLEOTIDE SEQUENCE [LARGE SCALE GENOMIC DNA]</scope>
    <source>
        <strain evidence="6 7">YIM 132087</strain>
    </source>
</reference>
<evidence type="ECO:0000256" key="3">
    <source>
        <dbReference type="ARBA" id="ARBA00023002"/>
    </source>
</evidence>
<dbReference type="SUPFAM" id="SSF52540">
    <property type="entry name" value="P-loop containing nucleoside triphosphate hydrolases"/>
    <property type="match status" value="1"/>
</dbReference>
<dbReference type="GO" id="GO:0046306">
    <property type="term" value="P:alkanesulfonate catabolic process"/>
    <property type="evidence" value="ECO:0007669"/>
    <property type="project" value="TreeGrafter"/>
</dbReference>
<dbReference type="GO" id="GO:0008726">
    <property type="term" value="F:alkanesulfonate monooxygenase activity"/>
    <property type="evidence" value="ECO:0007669"/>
    <property type="project" value="TreeGrafter"/>
</dbReference>
<proteinExistence type="predicted"/>
<keyword evidence="7" id="KW-1185">Reference proteome</keyword>
<feature type="domain" description="Luciferase-like" evidence="5">
    <location>
        <begin position="201"/>
        <end position="466"/>
    </location>
</feature>
<dbReference type="Proteomes" id="UP000460221">
    <property type="component" value="Unassembled WGS sequence"/>
</dbReference>
<keyword evidence="3" id="KW-0560">Oxidoreductase</keyword>
<protein>
    <submittedName>
        <fullName evidence="6">LLM class flavin-dependent oxidoreductase</fullName>
    </submittedName>
</protein>
<dbReference type="PANTHER" id="PTHR42847:SF4">
    <property type="entry name" value="ALKANESULFONATE MONOOXYGENASE-RELATED"/>
    <property type="match status" value="1"/>
</dbReference>
<dbReference type="Gene3D" id="3.40.50.300">
    <property type="entry name" value="P-loop containing nucleotide triphosphate hydrolases"/>
    <property type="match status" value="1"/>
</dbReference>
<dbReference type="RefSeq" id="WP_154766738.1">
    <property type="nucleotide sequence ID" value="NZ_WLYK01000001.1"/>
</dbReference>
<accession>A0A7K1FF48</accession>
<dbReference type="CDD" id="cd01097">
    <property type="entry name" value="Tetrahydromethanopterin_reductase"/>
    <property type="match status" value="1"/>
</dbReference>
<dbReference type="SUPFAM" id="SSF51679">
    <property type="entry name" value="Bacterial luciferase-like"/>
    <property type="match status" value="1"/>
</dbReference>
<dbReference type="Pfam" id="PF13671">
    <property type="entry name" value="AAA_33"/>
    <property type="match status" value="1"/>
</dbReference>
<evidence type="ECO:0000256" key="2">
    <source>
        <dbReference type="ARBA" id="ARBA00022643"/>
    </source>
</evidence>
<dbReference type="InterPro" id="IPR036661">
    <property type="entry name" value="Luciferase-like_sf"/>
</dbReference>
<evidence type="ECO:0000256" key="1">
    <source>
        <dbReference type="ARBA" id="ARBA00022630"/>
    </source>
</evidence>